<dbReference type="PANTHER" id="PTHR42085">
    <property type="entry name" value="F-BOX DOMAIN-CONTAINING PROTEIN"/>
    <property type="match status" value="1"/>
</dbReference>
<dbReference type="OrthoDB" id="2951834at2759"/>
<dbReference type="AlphaFoldDB" id="A0A4U0XKZ0"/>
<proteinExistence type="predicted"/>
<evidence type="ECO:0008006" key="3">
    <source>
        <dbReference type="Google" id="ProtNLM"/>
    </source>
</evidence>
<dbReference type="Proteomes" id="UP000309340">
    <property type="component" value="Unassembled WGS sequence"/>
</dbReference>
<dbReference type="InterPro" id="IPR038883">
    <property type="entry name" value="AN11006-like"/>
</dbReference>
<dbReference type="PANTHER" id="PTHR42085:SF2">
    <property type="entry name" value="F-BOX DOMAIN-CONTAINING PROTEIN"/>
    <property type="match status" value="1"/>
</dbReference>
<accession>A0A4U0XKZ0</accession>
<gene>
    <name evidence="1" type="ORF">B0A55_03080</name>
</gene>
<evidence type="ECO:0000313" key="2">
    <source>
        <dbReference type="Proteomes" id="UP000309340"/>
    </source>
</evidence>
<comment type="caution">
    <text evidence="1">The sequence shown here is derived from an EMBL/GenBank/DDBJ whole genome shotgun (WGS) entry which is preliminary data.</text>
</comment>
<reference evidence="1 2" key="1">
    <citation type="submission" date="2017-03" db="EMBL/GenBank/DDBJ databases">
        <title>Genomes of endolithic fungi from Antarctica.</title>
        <authorList>
            <person name="Coleine C."/>
            <person name="Masonjones S."/>
            <person name="Stajich J.E."/>
        </authorList>
    </citation>
    <scope>NUCLEOTIDE SEQUENCE [LARGE SCALE GENOMIC DNA]</scope>
    <source>
        <strain evidence="1 2">CCFEE 5184</strain>
    </source>
</reference>
<sequence length="215" mass="24867">MPPTLLDLPPELRTQVYEIVLLETPPPVFRFSLCIYTNVPVLLQVNQQIRDEASGEYYGKATFELLLHQRGLRHFTPWTHTLPKPAKQHLLSNRQVNIRIIIDNYDKTYYSNVSGMLGAYALRKEGGWYITVEHYGLERAPASSFFDVAERRKETGAERAARKKAHEERKRAGVVDQVKWLADEMEKKRVKEGMKVLLRPVMEWVYKGVRDALAG</sequence>
<keyword evidence="2" id="KW-1185">Reference proteome</keyword>
<evidence type="ECO:0000313" key="1">
    <source>
        <dbReference type="EMBL" id="TKA76188.1"/>
    </source>
</evidence>
<protein>
    <recommendedName>
        <fullName evidence="3">F-box domain-containing protein</fullName>
    </recommendedName>
</protein>
<name>A0A4U0XKZ0_9PEZI</name>
<organism evidence="1 2">
    <name type="scientific">Friedmanniomyces simplex</name>
    <dbReference type="NCBI Taxonomy" id="329884"/>
    <lineage>
        <taxon>Eukaryota</taxon>
        <taxon>Fungi</taxon>
        <taxon>Dikarya</taxon>
        <taxon>Ascomycota</taxon>
        <taxon>Pezizomycotina</taxon>
        <taxon>Dothideomycetes</taxon>
        <taxon>Dothideomycetidae</taxon>
        <taxon>Mycosphaerellales</taxon>
        <taxon>Teratosphaeriaceae</taxon>
        <taxon>Friedmanniomyces</taxon>
    </lineage>
</organism>
<dbReference type="EMBL" id="NAJQ01000171">
    <property type="protein sequence ID" value="TKA76188.1"/>
    <property type="molecule type" value="Genomic_DNA"/>
</dbReference>